<dbReference type="GO" id="GO:0000049">
    <property type="term" value="F:tRNA binding"/>
    <property type="evidence" value="ECO:0007669"/>
    <property type="project" value="TreeGrafter"/>
</dbReference>
<evidence type="ECO:0000256" key="1">
    <source>
        <dbReference type="PROSITE-ProRule" id="PRU00708"/>
    </source>
</evidence>
<dbReference type="PANTHER" id="PTHR24014:SF6">
    <property type="entry name" value="PENTATRICOPEPTIDE REPEAT-CONTAINING PROTEIN 1, MITOCHONDRIAL"/>
    <property type="match status" value="1"/>
</dbReference>
<sequence length="670" mass="77214">MLRKILQRYIQSNKTNSVFFKYNCVDSHINNSSHVSLLNFASNIHTTNITYNNKHAIREKRSKQESVSNLSEREFLVKIQHDPDIFGTAADEEPEMDAGDIKEERYLTEKPVASQKLSTKQYADIIKEFLSKRKIKEAIDVLEIRMLKEDRVQPENYIYNLIIGACGRVGYTKKAFSLYNDMKRRALKITPGTYTALFNACANSPWATTDGLSRAKHLRTIMLEKMYEPNITNYNAMIKAFGRGGDLETSFCLVDEMVAKKLPVKDDTLNFLLQACITDKEAGFRHALLVWRKFIEKKIKPSLYSYNLMLRCIRDCGLGDIETTTNVINQLLSNSQGFLEEHKQKLIGDGQNNVTVLQDDDQIKLVDSGKNIEKIQNELTVSSRPNLMAKVPHLGNILSLSEVTKPEDRLLLVGGYSEFLQNMADNKCTPDIKTFTQLLDDIPSTSAAEINLLQTIKKNNLKPDIDFFNMLIKKRSMRFDYESAKEILRMIEAAHLRPNLVTYGVLALGCKTKEEAISLLDEMAEAKYRINIEILGGMLTQASYHNNFSYVIHIMDMCNTEEIQPSKLFLENLENFKKKCKKISNDKDNSLSKSAAFQKGYRIFKMRYKTWLEEIQVDTSEDVHPWQQYRETSDTNVRHYKDKQEKTRFKPVHTSLFRQKTSVKHVKTKK</sequence>
<keyword evidence="3" id="KW-1185">Reference proteome</keyword>
<evidence type="ECO:0008006" key="4">
    <source>
        <dbReference type="Google" id="ProtNLM"/>
    </source>
</evidence>
<dbReference type="AlphaFoldDB" id="A0A8K0FXJ2"/>
<comment type="caution">
    <text evidence="2">The sequence shown here is derived from an EMBL/GenBank/DDBJ whole genome shotgun (WGS) entry which is preliminary data.</text>
</comment>
<dbReference type="GO" id="GO:0042780">
    <property type="term" value="P:tRNA 3'-end processing"/>
    <property type="evidence" value="ECO:0007669"/>
    <property type="project" value="TreeGrafter"/>
</dbReference>
<dbReference type="PANTHER" id="PTHR24014">
    <property type="entry name" value="2-OXOGLUTARATE AND IRON-DEPENDENT OXYGENASE DOMAIN-CONTAINING PROTEIN 2"/>
    <property type="match status" value="1"/>
</dbReference>
<dbReference type="Pfam" id="PF13041">
    <property type="entry name" value="PPR_2"/>
    <property type="match status" value="1"/>
</dbReference>
<reference evidence="2" key="1">
    <citation type="submission" date="2019-08" db="EMBL/GenBank/DDBJ databases">
        <title>The genome of the North American firefly Photinus pyralis.</title>
        <authorList>
            <consortium name="Photinus pyralis genome working group"/>
            <person name="Fallon T.R."/>
            <person name="Sander Lower S.E."/>
            <person name="Weng J.-K."/>
        </authorList>
    </citation>
    <scope>NUCLEOTIDE SEQUENCE</scope>
    <source>
        <strain evidence="2">TRF0915ILg1</strain>
        <tissue evidence="2">Whole body</tissue>
    </source>
</reference>
<evidence type="ECO:0000313" key="3">
    <source>
        <dbReference type="Proteomes" id="UP000801492"/>
    </source>
</evidence>
<dbReference type="PROSITE" id="PS51375">
    <property type="entry name" value="PPR"/>
    <property type="match status" value="2"/>
</dbReference>
<dbReference type="InterPro" id="IPR011990">
    <property type="entry name" value="TPR-like_helical_dom_sf"/>
</dbReference>
<dbReference type="Proteomes" id="UP000801492">
    <property type="component" value="Unassembled WGS sequence"/>
</dbReference>
<gene>
    <name evidence="2" type="ORF">ILUMI_26057</name>
</gene>
<evidence type="ECO:0000313" key="2">
    <source>
        <dbReference type="EMBL" id="KAF2880122.1"/>
    </source>
</evidence>
<organism evidence="2 3">
    <name type="scientific">Ignelater luminosus</name>
    <name type="common">Cucubano</name>
    <name type="synonym">Pyrophorus luminosus</name>
    <dbReference type="NCBI Taxonomy" id="2038154"/>
    <lineage>
        <taxon>Eukaryota</taxon>
        <taxon>Metazoa</taxon>
        <taxon>Ecdysozoa</taxon>
        <taxon>Arthropoda</taxon>
        <taxon>Hexapoda</taxon>
        <taxon>Insecta</taxon>
        <taxon>Pterygota</taxon>
        <taxon>Neoptera</taxon>
        <taxon>Endopterygota</taxon>
        <taxon>Coleoptera</taxon>
        <taxon>Polyphaga</taxon>
        <taxon>Elateriformia</taxon>
        <taxon>Elateroidea</taxon>
        <taxon>Elateridae</taxon>
        <taxon>Agrypninae</taxon>
        <taxon>Pyrophorini</taxon>
        <taxon>Ignelater</taxon>
    </lineage>
</organism>
<dbReference type="EMBL" id="VTPC01091025">
    <property type="protein sequence ID" value="KAF2880122.1"/>
    <property type="molecule type" value="Genomic_DNA"/>
</dbReference>
<dbReference type="InterPro" id="IPR002885">
    <property type="entry name" value="PPR_rpt"/>
</dbReference>
<name>A0A8K0FXJ2_IGNLU</name>
<dbReference type="Pfam" id="PF13812">
    <property type="entry name" value="PPR_3"/>
    <property type="match status" value="1"/>
</dbReference>
<dbReference type="GO" id="GO:0005759">
    <property type="term" value="C:mitochondrial matrix"/>
    <property type="evidence" value="ECO:0007669"/>
    <property type="project" value="TreeGrafter"/>
</dbReference>
<dbReference type="NCBIfam" id="TIGR00756">
    <property type="entry name" value="PPR"/>
    <property type="match status" value="2"/>
</dbReference>
<accession>A0A8K0FXJ2</accession>
<feature type="repeat" description="PPR" evidence="1">
    <location>
        <begin position="230"/>
        <end position="264"/>
    </location>
</feature>
<protein>
    <recommendedName>
        <fullName evidence="4">Pentatricopeptide repeat-containing protein 1, mitochondrial</fullName>
    </recommendedName>
</protein>
<proteinExistence type="predicted"/>
<dbReference type="Pfam" id="PF01535">
    <property type="entry name" value="PPR"/>
    <property type="match status" value="1"/>
</dbReference>
<dbReference type="Gene3D" id="1.25.40.10">
    <property type="entry name" value="Tetratricopeptide repeat domain"/>
    <property type="match status" value="3"/>
</dbReference>
<dbReference type="OrthoDB" id="185373at2759"/>
<feature type="repeat" description="PPR" evidence="1">
    <location>
        <begin position="155"/>
        <end position="189"/>
    </location>
</feature>